<keyword evidence="10" id="KW-1185">Reference proteome</keyword>
<feature type="region of interest" description="Disordered" evidence="6">
    <location>
        <begin position="1"/>
        <end position="23"/>
    </location>
</feature>
<dbReference type="Gene3D" id="1.10.443.10">
    <property type="entry name" value="Intergrase catalytic core"/>
    <property type="match status" value="1"/>
</dbReference>
<dbReference type="PROSITE" id="PS51898">
    <property type="entry name" value="TYR_RECOMBINASE"/>
    <property type="match status" value="1"/>
</dbReference>
<dbReference type="Gene3D" id="1.10.150.130">
    <property type="match status" value="1"/>
</dbReference>
<dbReference type="GO" id="GO:0015074">
    <property type="term" value="P:DNA integration"/>
    <property type="evidence" value="ECO:0007669"/>
    <property type="project" value="UniProtKB-KW"/>
</dbReference>
<evidence type="ECO:0000256" key="2">
    <source>
        <dbReference type="ARBA" id="ARBA00022908"/>
    </source>
</evidence>
<protein>
    <submittedName>
        <fullName evidence="9">Phage integrase family protein</fullName>
    </submittedName>
</protein>
<name>C6HWV2_9BACT</name>
<dbReference type="GO" id="GO:0003677">
    <property type="term" value="F:DNA binding"/>
    <property type="evidence" value="ECO:0007669"/>
    <property type="project" value="UniProtKB-UniRule"/>
</dbReference>
<dbReference type="InterPro" id="IPR002104">
    <property type="entry name" value="Integrase_catalytic"/>
</dbReference>
<accession>C6HWV2</accession>
<dbReference type="EMBL" id="GG693871">
    <property type="protein sequence ID" value="EES52912.1"/>
    <property type="molecule type" value="Genomic_DNA"/>
</dbReference>
<dbReference type="InterPro" id="IPR013762">
    <property type="entry name" value="Integrase-like_cat_sf"/>
</dbReference>
<evidence type="ECO:0000256" key="3">
    <source>
        <dbReference type="ARBA" id="ARBA00023125"/>
    </source>
</evidence>
<evidence type="ECO:0000313" key="9">
    <source>
        <dbReference type="EMBL" id="EES52912.1"/>
    </source>
</evidence>
<evidence type="ECO:0000259" key="7">
    <source>
        <dbReference type="PROSITE" id="PS51898"/>
    </source>
</evidence>
<dbReference type="InterPro" id="IPR010998">
    <property type="entry name" value="Integrase_recombinase_N"/>
</dbReference>
<dbReference type="InterPro" id="IPR004107">
    <property type="entry name" value="Integrase_SAM-like_N"/>
</dbReference>
<sequence>MGGAGSGHRRRGGAGSADPSARQQELLRDDPLCQAYRRNLVLSGRSPKTLKAAMDDLALLAALEARLLEGGAGFLWERLDRPRALRFVKRLHDRGYAPSSIARILSSLRGFYGFLKTQGHIAEDPFAGISGPRANRPLPPLLTETEAETLVTAPVRNPVPKGGDEGTSLRDRAILELFYQTGVRLSELCGLLWEDAAPGIVSLRVRGKGGKERRVPVVGEALKALCALREFLLKSGVSPTGPLFADGDGGALSPWQVSRIVKKYAREAGLQKTVSPHALRHSCATHLLDREADLREIQSLLGHASLGSTQRYLHTGLSEIARKLSKIRDETPPATP</sequence>
<dbReference type="PANTHER" id="PTHR30349">
    <property type="entry name" value="PHAGE INTEGRASE-RELATED"/>
    <property type="match status" value="1"/>
</dbReference>
<keyword evidence="3 5" id="KW-0238">DNA-binding</keyword>
<evidence type="ECO:0000259" key="8">
    <source>
        <dbReference type="PROSITE" id="PS51900"/>
    </source>
</evidence>
<dbReference type="GO" id="GO:0006310">
    <property type="term" value="P:DNA recombination"/>
    <property type="evidence" value="ECO:0007669"/>
    <property type="project" value="UniProtKB-KW"/>
</dbReference>
<feature type="domain" description="Tyr recombinase" evidence="7">
    <location>
        <begin position="137"/>
        <end position="325"/>
    </location>
</feature>
<dbReference type="Proteomes" id="UP000009374">
    <property type="component" value="Unassembled WGS sequence"/>
</dbReference>
<evidence type="ECO:0000256" key="6">
    <source>
        <dbReference type="SAM" id="MobiDB-lite"/>
    </source>
</evidence>
<organism evidence="9 10">
    <name type="scientific">Leptospirillum ferrodiazotrophum</name>
    <dbReference type="NCBI Taxonomy" id="412449"/>
    <lineage>
        <taxon>Bacteria</taxon>
        <taxon>Pseudomonadati</taxon>
        <taxon>Nitrospirota</taxon>
        <taxon>Nitrospiria</taxon>
        <taxon>Nitrospirales</taxon>
        <taxon>Nitrospiraceae</taxon>
        <taxon>Leptospirillum</taxon>
    </lineage>
</organism>
<keyword evidence="4" id="KW-0233">DNA recombination</keyword>
<gene>
    <name evidence="9" type="ORF">UBAL3_82700026</name>
</gene>
<evidence type="ECO:0000256" key="4">
    <source>
        <dbReference type="ARBA" id="ARBA00023172"/>
    </source>
</evidence>
<dbReference type="InterPro" id="IPR050090">
    <property type="entry name" value="Tyrosine_recombinase_XerCD"/>
</dbReference>
<keyword evidence="2" id="KW-0229">DNA integration</keyword>
<dbReference type="PANTHER" id="PTHR30349:SF41">
    <property type="entry name" value="INTEGRASE_RECOMBINASE PROTEIN MJ0367-RELATED"/>
    <property type="match status" value="1"/>
</dbReference>
<evidence type="ECO:0000256" key="5">
    <source>
        <dbReference type="PROSITE-ProRule" id="PRU01248"/>
    </source>
</evidence>
<dbReference type="Pfam" id="PF02899">
    <property type="entry name" value="Phage_int_SAM_1"/>
    <property type="match status" value="1"/>
</dbReference>
<evidence type="ECO:0000313" key="10">
    <source>
        <dbReference type="Proteomes" id="UP000009374"/>
    </source>
</evidence>
<dbReference type="InterPro" id="IPR044068">
    <property type="entry name" value="CB"/>
</dbReference>
<dbReference type="Pfam" id="PF00589">
    <property type="entry name" value="Phage_integrase"/>
    <property type="match status" value="1"/>
</dbReference>
<proteinExistence type="inferred from homology"/>
<dbReference type="AlphaFoldDB" id="C6HWV2"/>
<evidence type="ECO:0000256" key="1">
    <source>
        <dbReference type="ARBA" id="ARBA00008857"/>
    </source>
</evidence>
<dbReference type="SUPFAM" id="SSF56349">
    <property type="entry name" value="DNA breaking-rejoining enzymes"/>
    <property type="match status" value="1"/>
</dbReference>
<reference evidence="9 10" key="1">
    <citation type="journal article" date="2009" name="Appl. Environ. Microbiol.">
        <title>Community genomic and proteomic analyses of chemoautotrophic iron-oxidizing "Leptospirillum rubarum" (Group II) and "Leptospirillum ferrodiazotrophum" (Group III) bacteria in acid mine drainage biofilms.</title>
        <authorList>
            <person name="Goltsman D.S."/>
            <person name="Denef V.J."/>
            <person name="Singer S.W."/>
            <person name="VerBerkmoes N.C."/>
            <person name="Lefsrud M."/>
            <person name="Mueller R.S."/>
            <person name="Dick G.J."/>
            <person name="Sun C.L."/>
            <person name="Wheeler K.E."/>
            <person name="Zemla A."/>
            <person name="Baker B.J."/>
            <person name="Hauser L."/>
            <person name="Land M."/>
            <person name="Shah M.B."/>
            <person name="Thelen M.P."/>
            <person name="Hettich R.L."/>
            <person name="Banfield J.F."/>
        </authorList>
    </citation>
    <scope>NUCLEOTIDE SEQUENCE [LARGE SCALE GENOMIC DNA]</scope>
</reference>
<dbReference type="InterPro" id="IPR011010">
    <property type="entry name" value="DNA_brk_join_enz"/>
</dbReference>
<feature type="domain" description="Core-binding (CB)" evidence="8">
    <location>
        <begin position="27"/>
        <end position="116"/>
    </location>
</feature>
<dbReference type="PROSITE" id="PS51900">
    <property type="entry name" value="CB"/>
    <property type="match status" value="1"/>
</dbReference>
<comment type="similarity">
    <text evidence="1">Belongs to the 'phage' integrase family.</text>
</comment>